<comment type="caution">
    <text evidence="2">The sequence shown here is derived from an EMBL/GenBank/DDBJ whole genome shotgun (WGS) entry which is preliminary data.</text>
</comment>
<name>A0A7X3K8G9_9BURK</name>
<dbReference type="Proteomes" id="UP000443353">
    <property type="component" value="Unassembled WGS sequence"/>
</dbReference>
<proteinExistence type="predicted"/>
<reference evidence="2 3" key="1">
    <citation type="submission" date="2019-12" db="EMBL/GenBank/DDBJ databases">
        <authorList>
            <person name="Li C."/>
            <person name="Zhao J."/>
        </authorList>
    </citation>
    <scope>NUCLEOTIDE SEQUENCE [LARGE SCALE GENOMIC DNA]</scope>
    <source>
        <strain evidence="2 3">NEAU-DD11</strain>
    </source>
</reference>
<dbReference type="AlphaFoldDB" id="A0A7X3K8G9"/>
<gene>
    <name evidence="2" type="ORF">GPY61_18645</name>
</gene>
<feature type="chain" id="PRO_5030814102" description="DUF2092 domain-containing protein" evidence="1">
    <location>
        <begin position="22"/>
        <end position="253"/>
    </location>
</feature>
<evidence type="ECO:0008006" key="4">
    <source>
        <dbReference type="Google" id="ProtNLM"/>
    </source>
</evidence>
<accession>A0A7X3K8G9</accession>
<organism evidence="2 3">
    <name type="scientific">Massilia cellulosiltytica</name>
    <dbReference type="NCBI Taxonomy" id="2683234"/>
    <lineage>
        <taxon>Bacteria</taxon>
        <taxon>Pseudomonadati</taxon>
        <taxon>Pseudomonadota</taxon>
        <taxon>Betaproteobacteria</taxon>
        <taxon>Burkholderiales</taxon>
        <taxon>Oxalobacteraceae</taxon>
        <taxon>Telluria group</taxon>
        <taxon>Massilia</taxon>
    </lineage>
</organism>
<keyword evidence="3" id="KW-1185">Reference proteome</keyword>
<dbReference type="EMBL" id="WSES01000005">
    <property type="protein sequence ID" value="MVW61954.1"/>
    <property type="molecule type" value="Genomic_DNA"/>
</dbReference>
<protein>
    <recommendedName>
        <fullName evidence="4">DUF2092 domain-containing protein</fullName>
    </recommendedName>
</protein>
<keyword evidence="1" id="KW-0732">Signal</keyword>
<feature type="signal peptide" evidence="1">
    <location>
        <begin position="1"/>
        <end position="21"/>
    </location>
</feature>
<sequence length="253" mass="27217">MKVSAILFSLLVACQILPAAAQTGDMTRPDITGIMQAHHADQFSPQRLRVEYNAAVARLNQLTGAHKPLAYTYDFVTDTSIALAGGNAVKSQTKVSYAYDKDGRARTVSSSSGLERIVIADPTQHAVYLVCPERKEVLRLKGAALDEPMPVQPPVAQGATTDLGEKVIAGVKANGSRSEFTVPAGAQGNEKPLVHKVETWFSTDLATVVYLQLNMPEFGDIVSHVDNLKFGDVPASTFALPEGYAIRDIALHE</sequence>
<dbReference type="RefSeq" id="WP_160409690.1">
    <property type="nucleotide sequence ID" value="NZ_WSES01000005.1"/>
</dbReference>
<evidence type="ECO:0000313" key="3">
    <source>
        <dbReference type="Proteomes" id="UP000443353"/>
    </source>
</evidence>
<evidence type="ECO:0000313" key="2">
    <source>
        <dbReference type="EMBL" id="MVW61954.1"/>
    </source>
</evidence>
<evidence type="ECO:0000256" key="1">
    <source>
        <dbReference type="SAM" id="SignalP"/>
    </source>
</evidence>